<proteinExistence type="predicted"/>
<evidence type="ECO:0000313" key="2">
    <source>
        <dbReference type="Proteomes" id="UP000245431"/>
    </source>
</evidence>
<evidence type="ECO:0000313" key="1">
    <source>
        <dbReference type="EMBL" id="SBW80808.1"/>
    </source>
</evidence>
<dbReference type="EMBL" id="LT599583">
    <property type="protein sequence ID" value="SBW80808.1"/>
    <property type="molecule type" value="Genomic_DNA"/>
</dbReference>
<name>A0A1D3JXI3_PSEVE</name>
<sequence>MTLSFTKEKVGRYGGVGFISRAEAVRRRKNARKNNVIVVGYLFVIDVLDGKFRTLRYKVRARRKT</sequence>
<accession>A0A1D3JXI3</accession>
<organism evidence="1 2">
    <name type="scientific">Pseudomonas veronii 1YdBTEX2</name>
    <dbReference type="NCBI Taxonomy" id="1295141"/>
    <lineage>
        <taxon>Bacteria</taxon>
        <taxon>Pseudomonadati</taxon>
        <taxon>Pseudomonadota</taxon>
        <taxon>Gammaproteobacteria</taxon>
        <taxon>Pseudomonadales</taxon>
        <taxon>Pseudomonadaceae</taxon>
        <taxon>Pseudomonas</taxon>
    </lineage>
</organism>
<dbReference type="Proteomes" id="UP000245431">
    <property type="component" value="Chromosome PVE_r1"/>
</dbReference>
<dbReference type="AlphaFoldDB" id="A0A1D3JXI3"/>
<protein>
    <submittedName>
        <fullName evidence="1">Uncharacterized protein</fullName>
    </submittedName>
</protein>
<reference evidence="2" key="1">
    <citation type="submission" date="2016-07" db="EMBL/GenBank/DDBJ databases">
        <authorList>
            <person name="Florea S."/>
            <person name="Webb J.S."/>
            <person name="Jaromczyk J."/>
            <person name="Schardl C.L."/>
        </authorList>
    </citation>
    <scope>NUCLEOTIDE SEQUENCE [LARGE SCALE GENOMIC DNA]</scope>
    <source>
        <strain evidence="2">1YdBTEX2</strain>
    </source>
</reference>
<gene>
    <name evidence="1" type="ORF">PVE_R1G2924</name>
</gene>